<feature type="signal peptide" evidence="1">
    <location>
        <begin position="1"/>
        <end position="16"/>
    </location>
</feature>
<feature type="chain" id="PRO_5022862820" description="Secreted protein" evidence="1">
    <location>
        <begin position="17"/>
        <end position="94"/>
    </location>
</feature>
<reference evidence="2 3" key="1">
    <citation type="journal article" date="2019" name="Nat. Ecol. Evol.">
        <title>Megaphylogeny resolves global patterns of mushroom evolution.</title>
        <authorList>
            <person name="Varga T."/>
            <person name="Krizsan K."/>
            <person name="Foldi C."/>
            <person name="Dima B."/>
            <person name="Sanchez-Garcia M."/>
            <person name="Sanchez-Ramirez S."/>
            <person name="Szollosi G.J."/>
            <person name="Szarkandi J.G."/>
            <person name="Papp V."/>
            <person name="Albert L."/>
            <person name="Andreopoulos W."/>
            <person name="Angelini C."/>
            <person name="Antonin V."/>
            <person name="Barry K.W."/>
            <person name="Bougher N.L."/>
            <person name="Buchanan P."/>
            <person name="Buyck B."/>
            <person name="Bense V."/>
            <person name="Catcheside P."/>
            <person name="Chovatia M."/>
            <person name="Cooper J."/>
            <person name="Damon W."/>
            <person name="Desjardin D."/>
            <person name="Finy P."/>
            <person name="Geml J."/>
            <person name="Haridas S."/>
            <person name="Hughes K."/>
            <person name="Justo A."/>
            <person name="Karasinski D."/>
            <person name="Kautmanova I."/>
            <person name="Kiss B."/>
            <person name="Kocsube S."/>
            <person name="Kotiranta H."/>
            <person name="LaButti K.M."/>
            <person name="Lechner B.E."/>
            <person name="Liimatainen K."/>
            <person name="Lipzen A."/>
            <person name="Lukacs Z."/>
            <person name="Mihaltcheva S."/>
            <person name="Morgado L.N."/>
            <person name="Niskanen T."/>
            <person name="Noordeloos M.E."/>
            <person name="Ohm R.A."/>
            <person name="Ortiz-Santana B."/>
            <person name="Ovrebo C."/>
            <person name="Racz N."/>
            <person name="Riley R."/>
            <person name="Savchenko A."/>
            <person name="Shiryaev A."/>
            <person name="Soop K."/>
            <person name="Spirin V."/>
            <person name="Szebenyi C."/>
            <person name="Tomsovsky M."/>
            <person name="Tulloss R.E."/>
            <person name="Uehling J."/>
            <person name="Grigoriev I.V."/>
            <person name="Vagvolgyi C."/>
            <person name="Papp T."/>
            <person name="Martin F.M."/>
            <person name="Miettinen O."/>
            <person name="Hibbett D.S."/>
            <person name="Nagy L.G."/>
        </authorList>
    </citation>
    <scope>NUCLEOTIDE SEQUENCE [LARGE SCALE GENOMIC DNA]</scope>
    <source>
        <strain evidence="2 3">HHB13444</strain>
    </source>
</reference>
<dbReference type="AlphaFoldDB" id="A0A5C3PR53"/>
<evidence type="ECO:0000313" key="3">
    <source>
        <dbReference type="Proteomes" id="UP000308197"/>
    </source>
</evidence>
<dbReference type="EMBL" id="ML211005">
    <property type="protein sequence ID" value="TFK92116.1"/>
    <property type="molecule type" value="Genomic_DNA"/>
</dbReference>
<protein>
    <recommendedName>
        <fullName evidence="4">Secreted protein</fullName>
    </recommendedName>
</protein>
<proteinExistence type="predicted"/>
<evidence type="ECO:0000313" key="2">
    <source>
        <dbReference type="EMBL" id="TFK92116.1"/>
    </source>
</evidence>
<evidence type="ECO:0008006" key="4">
    <source>
        <dbReference type="Google" id="ProtNLM"/>
    </source>
</evidence>
<dbReference type="Proteomes" id="UP000308197">
    <property type="component" value="Unassembled WGS sequence"/>
</dbReference>
<keyword evidence="3" id="KW-1185">Reference proteome</keyword>
<name>A0A5C3PR53_9APHY</name>
<dbReference type="InParanoid" id="A0A5C3PR53"/>
<sequence>MPLSCLWHVLASSSTCRWCLLPENQNVSSSTSRSCGLWHCPHRGAGVVGHQQETGSVTEKRKRQRMPRTICPGAVEGGENDWKRLSERVKVVSE</sequence>
<evidence type="ECO:0000256" key="1">
    <source>
        <dbReference type="SAM" id="SignalP"/>
    </source>
</evidence>
<organism evidence="2 3">
    <name type="scientific">Polyporus arcularius HHB13444</name>
    <dbReference type="NCBI Taxonomy" id="1314778"/>
    <lineage>
        <taxon>Eukaryota</taxon>
        <taxon>Fungi</taxon>
        <taxon>Dikarya</taxon>
        <taxon>Basidiomycota</taxon>
        <taxon>Agaricomycotina</taxon>
        <taxon>Agaricomycetes</taxon>
        <taxon>Polyporales</taxon>
        <taxon>Polyporaceae</taxon>
        <taxon>Polyporus</taxon>
    </lineage>
</organism>
<gene>
    <name evidence="2" type="ORF">K466DRAFT_582221</name>
</gene>
<accession>A0A5C3PR53</accession>
<keyword evidence="1" id="KW-0732">Signal</keyword>